<evidence type="ECO:0000256" key="9">
    <source>
        <dbReference type="ARBA" id="ARBA00023004"/>
    </source>
</evidence>
<evidence type="ECO:0000313" key="13">
    <source>
        <dbReference type="EMBL" id="PVV03134.1"/>
    </source>
</evidence>
<comment type="catalytic activity">
    <reaction evidence="12">
        <text>4 Fe(2+) + O2 + 4 H(+) = 4 Fe(3+) + 2 H2O</text>
        <dbReference type="Rhea" id="RHEA:11148"/>
        <dbReference type="ChEBI" id="CHEBI:15377"/>
        <dbReference type="ChEBI" id="CHEBI:15378"/>
        <dbReference type="ChEBI" id="CHEBI:15379"/>
        <dbReference type="ChEBI" id="CHEBI:29033"/>
        <dbReference type="ChEBI" id="CHEBI:29034"/>
        <dbReference type="EC" id="1.16.3.1"/>
    </reaction>
</comment>
<dbReference type="GO" id="GO:0016226">
    <property type="term" value="P:iron-sulfur cluster assembly"/>
    <property type="evidence" value="ECO:0007669"/>
    <property type="project" value="InterPro"/>
</dbReference>
<keyword evidence="14" id="KW-1185">Reference proteome</keyword>
<evidence type="ECO:0000256" key="5">
    <source>
        <dbReference type="ARBA" id="ARBA00022448"/>
    </source>
</evidence>
<dbReference type="InterPro" id="IPR036524">
    <property type="entry name" value="Frataxin/CyaY_sf"/>
</dbReference>
<dbReference type="Proteomes" id="UP000245609">
    <property type="component" value="Unassembled WGS sequence"/>
</dbReference>
<dbReference type="GO" id="GO:0051537">
    <property type="term" value="F:2 iron, 2 sulfur cluster binding"/>
    <property type="evidence" value="ECO:0007669"/>
    <property type="project" value="TreeGrafter"/>
</dbReference>
<evidence type="ECO:0000256" key="1">
    <source>
        <dbReference type="ARBA" id="ARBA00004173"/>
    </source>
</evidence>
<dbReference type="InterPro" id="IPR017789">
    <property type="entry name" value="Frataxin"/>
</dbReference>
<sequence>MSLAKVPFRANFKRFVQCSKRSLTIGITLPTVTRFKQFPSLKSLSPNQPTARYFGTTNILRSDVEYISEIDFRKLSDKALAHILDHLDEQFDDLGSQFDLDYSMGVLNISLQEKGSYVLNQQPPNRQIWFSSPISGPMRFEYDPKEESWKSTKSGDCLFELLSSELSQLLETSIIIPKI</sequence>
<dbReference type="GO" id="GO:0008199">
    <property type="term" value="F:ferric iron binding"/>
    <property type="evidence" value="ECO:0007669"/>
    <property type="project" value="InterPro"/>
</dbReference>
<dbReference type="PANTHER" id="PTHR16821:SF2">
    <property type="entry name" value="FRATAXIN, MITOCHONDRIAL"/>
    <property type="match status" value="1"/>
</dbReference>
<dbReference type="InterPro" id="IPR002908">
    <property type="entry name" value="Frataxin/CyaY"/>
</dbReference>
<dbReference type="GO" id="GO:0005739">
    <property type="term" value="C:mitochondrion"/>
    <property type="evidence" value="ECO:0007669"/>
    <property type="project" value="UniProtKB-SubCell"/>
</dbReference>
<protein>
    <recommendedName>
        <fullName evidence="3">ferroxidase</fullName>
        <ecNumber evidence="3">1.16.3.1</ecNumber>
    </recommendedName>
</protein>
<dbReference type="Pfam" id="PF01491">
    <property type="entry name" value="Frataxin_Cyay"/>
    <property type="match status" value="1"/>
</dbReference>
<evidence type="ECO:0000256" key="11">
    <source>
        <dbReference type="ARBA" id="ARBA00023128"/>
    </source>
</evidence>
<keyword evidence="8" id="KW-0560">Oxidoreductase</keyword>
<keyword evidence="7" id="KW-0809">Transit peptide</keyword>
<comment type="similarity">
    <text evidence="2">Belongs to the frataxin family.</text>
</comment>
<dbReference type="STRING" id="133381.A0A2T9ZEW0"/>
<dbReference type="SUPFAM" id="SSF55387">
    <property type="entry name" value="Frataxin/Nqo15-like"/>
    <property type="match status" value="1"/>
</dbReference>
<evidence type="ECO:0000256" key="8">
    <source>
        <dbReference type="ARBA" id="ARBA00023002"/>
    </source>
</evidence>
<evidence type="ECO:0000256" key="7">
    <source>
        <dbReference type="ARBA" id="ARBA00022946"/>
    </source>
</evidence>
<evidence type="ECO:0000256" key="10">
    <source>
        <dbReference type="ARBA" id="ARBA00023065"/>
    </source>
</evidence>
<dbReference type="NCBIfam" id="TIGR03422">
    <property type="entry name" value="mito_frataxin"/>
    <property type="match status" value="1"/>
</dbReference>
<accession>A0A2T9ZEW0</accession>
<keyword evidence="9" id="KW-0408">Iron</keyword>
<dbReference type="SMART" id="SM01219">
    <property type="entry name" value="Frataxin_Cyay"/>
    <property type="match status" value="1"/>
</dbReference>
<dbReference type="EC" id="1.16.3.1" evidence="3"/>
<dbReference type="PROSITE" id="PS50810">
    <property type="entry name" value="FRATAXIN_2"/>
    <property type="match status" value="1"/>
</dbReference>
<evidence type="ECO:0000256" key="12">
    <source>
        <dbReference type="ARBA" id="ARBA00047990"/>
    </source>
</evidence>
<dbReference type="NCBIfam" id="TIGR03421">
    <property type="entry name" value="FeS_CyaY"/>
    <property type="match status" value="1"/>
</dbReference>
<keyword evidence="6" id="KW-0410">Iron transport</keyword>
<reference evidence="13 14" key="1">
    <citation type="journal article" date="2018" name="MBio">
        <title>Comparative Genomics Reveals the Core Gene Toolbox for the Fungus-Insect Symbiosis.</title>
        <authorList>
            <person name="Wang Y."/>
            <person name="Stata M."/>
            <person name="Wang W."/>
            <person name="Stajich J.E."/>
            <person name="White M.M."/>
            <person name="Moncalvo J.M."/>
        </authorList>
    </citation>
    <scope>NUCLEOTIDE SEQUENCE [LARGE SCALE GENOMIC DNA]</scope>
    <source>
        <strain evidence="13 14">SC-DP-2</strain>
    </source>
</reference>
<keyword evidence="4" id="KW-0409">Iron storage</keyword>
<dbReference type="OrthoDB" id="1897642at2759"/>
<evidence type="ECO:0000256" key="3">
    <source>
        <dbReference type="ARBA" id="ARBA00013107"/>
    </source>
</evidence>
<dbReference type="GO" id="GO:0006879">
    <property type="term" value="P:intracellular iron ion homeostasis"/>
    <property type="evidence" value="ECO:0007669"/>
    <property type="project" value="UniProtKB-KW"/>
</dbReference>
<organism evidence="13 14">
    <name type="scientific">Smittium megazygosporum</name>
    <dbReference type="NCBI Taxonomy" id="133381"/>
    <lineage>
        <taxon>Eukaryota</taxon>
        <taxon>Fungi</taxon>
        <taxon>Fungi incertae sedis</taxon>
        <taxon>Zoopagomycota</taxon>
        <taxon>Kickxellomycotina</taxon>
        <taxon>Harpellomycetes</taxon>
        <taxon>Harpellales</taxon>
        <taxon>Legeriomycetaceae</taxon>
        <taxon>Smittium</taxon>
    </lineage>
</organism>
<dbReference type="EMBL" id="MBFS01000275">
    <property type="protein sequence ID" value="PVV03134.1"/>
    <property type="molecule type" value="Genomic_DNA"/>
</dbReference>
<dbReference type="GO" id="GO:0006826">
    <property type="term" value="P:iron ion transport"/>
    <property type="evidence" value="ECO:0007669"/>
    <property type="project" value="UniProtKB-KW"/>
</dbReference>
<dbReference type="Gene3D" id="3.30.920.10">
    <property type="entry name" value="Frataxin/CyaY"/>
    <property type="match status" value="1"/>
</dbReference>
<evidence type="ECO:0000313" key="14">
    <source>
        <dbReference type="Proteomes" id="UP000245609"/>
    </source>
</evidence>
<dbReference type="GO" id="GO:0034986">
    <property type="term" value="F:iron chaperone activity"/>
    <property type="evidence" value="ECO:0007669"/>
    <property type="project" value="TreeGrafter"/>
</dbReference>
<proteinExistence type="inferred from homology"/>
<evidence type="ECO:0000256" key="6">
    <source>
        <dbReference type="ARBA" id="ARBA00022496"/>
    </source>
</evidence>
<dbReference type="GO" id="GO:0008198">
    <property type="term" value="F:ferrous iron binding"/>
    <property type="evidence" value="ECO:0007669"/>
    <property type="project" value="TreeGrafter"/>
</dbReference>
<keyword evidence="10" id="KW-0406">Ion transport</keyword>
<dbReference type="GO" id="GO:0004322">
    <property type="term" value="F:ferroxidase activity"/>
    <property type="evidence" value="ECO:0007669"/>
    <property type="project" value="UniProtKB-EC"/>
</dbReference>
<keyword evidence="5" id="KW-0813">Transport</keyword>
<dbReference type="AlphaFoldDB" id="A0A2T9ZEW0"/>
<name>A0A2T9ZEW0_9FUNG</name>
<comment type="subcellular location">
    <subcellularLocation>
        <location evidence="1">Mitochondrion</location>
    </subcellularLocation>
</comment>
<evidence type="ECO:0000256" key="2">
    <source>
        <dbReference type="ARBA" id="ARBA00008183"/>
    </source>
</evidence>
<evidence type="ECO:0000256" key="4">
    <source>
        <dbReference type="ARBA" id="ARBA00022434"/>
    </source>
</evidence>
<gene>
    <name evidence="13" type="ORF">BB560_002398</name>
</gene>
<keyword evidence="11" id="KW-0496">Mitochondrion</keyword>
<dbReference type="PANTHER" id="PTHR16821">
    <property type="entry name" value="FRATAXIN"/>
    <property type="match status" value="1"/>
</dbReference>
<comment type="caution">
    <text evidence="13">The sequence shown here is derived from an EMBL/GenBank/DDBJ whole genome shotgun (WGS) entry which is preliminary data.</text>
</comment>